<protein>
    <submittedName>
        <fullName evidence="2">Uncharacterized protein</fullName>
    </submittedName>
</protein>
<dbReference type="Gramene" id="EOY30846">
    <property type="protein sequence ID" value="EOY30846"/>
    <property type="gene ID" value="TCM_037918"/>
</dbReference>
<reference evidence="2 3" key="1">
    <citation type="journal article" date="2013" name="Genome Biol.">
        <title>The genome sequence of the most widely cultivated cacao type and its use to identify candidate genes regulating pod color.</title>
        <authorList>
            <person name="Motamayor J.C."/>
            <person name="Mockaitis K."/>
            <person name="Schmutz J."/>
            <person name="Haiminen N."/>
            <person name="Iii D.L."/>
            <person name="Cornejo O."/>
            <person name="Findley S.D."/>
            <person name="Zheng P."/>
            <person name="Utro F."/>
            <person name="Royaert S."/>
            <person name="Saski C."/>
            <person name="Jenkins J."/>
            <person name="Podicheti R."/>
            <person name="Zhao M."/>
            <person name="Scheffler B.E."/>
            <person name="Stack J.C."/>
            <person name="Feltus F.A."/>
            <person name="Mustiga G.M."/>
            <person name="Amores F."/>
            <person name="Phillips W."/>
            <person name="Marelli J.P."/>
            <person name="May G.D."/>
            <person name="Shapiro H."/>
            <person name="Ma J."/>
            <person name="Bustamante C.D."/>
            <person name="Schnell R.J."/>
            <person name="Main D."/>
            <person name="Gilbert D."/>
            <person name="Parida L."/>
            <person name="Kuhn D.N."/>
        </authorList>
    </citation>
    <scope>NUCLEOTIDE SEQUENCE [LARGE SCALE GENOMIC DNA]</scope>
    <source>
        <strain evidence="3">cv. Matina 1-6</strain>
    </source>
</reference>
<dbReference type="HOGENOM" id="CLU_2296815_0_0_1"/>
<dbReference type="InParanoid" id="A0A061GMT2"/>
<evidence type="ECO:0000313" key="2">
    <source>
        <dbReference type="EMBL" id="EOY30846.1"/>
    </source>
</evidence>
<gene>
    <name evidence="2" type="ORF">TCM_037918</name>
</gene>
<feature type="region of interest" description="Disordered" evidence="1">
    <location>
        <begin position="56"/>
        <end position="101"/>
    </location>
</feature>
<name>A0A061GMT2_THECC</name>
<sequence>MAPRDKCTYETAVANSGLGNDVGMLPRLQPGIDQGTSITAATKALSDGACARKARHEFSRDDPLKKEYQAGMPGGVPANNFGKKWRNRGQQSTAPATNRGI</sequence>
<dbReference type="EMBL" id="CM001887">
    <property type="protein sequence ID" value="EOY30846.1"/>
    <property type="molecule type" value="Genomic_DNA"/>
</dbReference>
<evidence type="ECO:0000313" key="3">
    <source>
        <dbReference type="Proteomes" id="UP000026915"/>
    </source>
</evidence>
<dbReference type="Proteomes" id="UP000026915">
    <property type="component" value="Chromosome 9"/>
</dbReference>
<proteinExistence type="predicted"/>
<organism evidence="2 3">
    <name type="scientific">Theobroma cacao</name>
    <name type="common">Cacao</name>
    <name type="synonym">Cocoa</name>
    <dbReference type="NCBI Taxonomy" id="3641"/>
    <lineage>
        <taxon>Eukaryota</taxon>
        <taxon>Viridiplantae</taxon>
        <taxon>Streptophyta</taxon>
        <taxon>Embryophyta</taxon>
        <taxon>Tracheophyta</taxon>
        <taxon>Spermatophyta</taxon>
        <taxon>Magnoliopsida</taxon>
        <taxon>eudicotyledons</taxon>
        <taxon>Gunneridae</taxon>
        <taxon>Pentapetalae</taxon>
        <taxon>rosids</taxon>
        <taxon>malvids</taxon>
        <taxon>Malvales</taxon>
        <taxon>Malvaceae</taxon>
        <taxon>Byttnerioideae</taxon>
        <taxon>Theobroma</taxon>
    </lineage>
</organism>
<feature type="compositionally biased region" description="Basic and acidic residues" evidence="1">
    <location>
        <begin position="56"/>
        <end position="68"/>
    </location>
</feature>
<dbReference type="AlphaFoldDB" id="A0A061GMT2"/>
<keyword evidence="3" id="KW-1185">Reference proteome</keyword>
<evidence type="ECO:0000256" key="1">
    <source>
        <dbReference type="SAM" id="MobiDB-lite"/>
    </source>
</evidence>
<feature type="compositionally biased region" description="Polar residues" evidence="1">
    <location>
        <begin position="88"/>
        <end position="101"/>
    </location>
</feature>
<accession>A0A061GMT2</accession>